<feature type="transmembrane region" description="Helical" evidence="10">
    <location>
        <begin position="480"/>
        <end position="505"/>
    </location>
</feature>
<gene>
    <name evidence="13" type="ORF">EYB31_34675</name>
</gene>
<evidence type="ECO:0008006" key="15">
    <source>
        <dbReference type="Google" id="ProtNLM"/>
    </source>
</evidence>
<dbReference type="InterPro" id="IPR014756">
    <property type="entry name" value="Ig_E-set"/>
</dbReference>
<sequence length="782" mass="84584">MSRGTLCSGSACLFASQHKKGGASRMYRWLVSLLLATGLLLSFASGASAHANMERSSPLADAELNESPNEIRIKFTEPIDPKFADLKVENAAGTAVKGEIRSEQNIWLIYKIPKLNKGVYTVKWQVLSVDTHVTDGSFRFSIGEPIAKEVSVGAISLDPPRKTSSVSAAERAANDSQSAQSLPQSTETNAQPGQEESRQVSAAPSTADMAETNTLPAAKSELQDKPESIVMLEKSVRTDSAPSLEQSNKPEKLAKENRAEAAAEAGSVSDKLAAEAEGTRAVEPGQAQQKQASGADALAGTKSAPAATARTSATRAENTSADKSENAVPPAQTASASDAHAEHMHQHETDWRTTARQWLRIIEVLTAVAVCGFLAYRYWIWPATRREAPLGFSINVERRLIGTAAVVSSATGFLTVWMLAEQLNGIGMYTTSERIATLLSSTWIGTAAWLRPVLALLMFTLTWSAEQDRSYGKWIKTTMAAVWVALFPLTGHALGATEGAMAAVISHLTHIGFSGLWFGGLSGIFASTFVRKPTKQDVANWYDMMKRFSRFALPSIIIIGVTGAVLAIMRLHLLSELVDSRYGRLVMIKTFILLFVAVIGALHRKVWMPGIERSMNEGDPERALGRSINGLRIELMLALAAFVIAGALSTTSPPSAVSGTLGEPVYWHVMGDRAHMSLRIKQDGSDKQSAKLDVWLPTGGGSPVQPTFTYYRKATPEEAPLQVPLTLTASGPDPYGFEGFDKYTYDSTGGRLFNQSGEWQLNIAFSDSQGFLHQYEKTIEIP</sequence>
<keyword evidence="3 10" id="KW-0812">Transmembrane</keyword>
<dbReference type="GO" id="GO:0005507">
    <property type="term" value="F:copper ion binding"/>
    <property type="evidence" value="ECO:0007669"/>
    <property type="project" value="InterPro"/>
</dbReference>
<proteinExistence type="predicted"/>
<feature type="transmembrane region" description="Helical" evidence="10">
    <location>
        <begin position="440"/>
        <end position="459"/>
    </location>
</feature>
<feature type="transmembrane region" description="Helical" evidence="10">
    <location>
        <begin position="511"/>
        <end position="530"/>
    </location>
</feature>
<dbReference type="PANTHER" id="PTHR34820:SF4">
    <property type="entry name" value="INNER MEMBRANE PROTEIN YEBZ"/>
    <property type="match status" value="1"/>
</dbReference>
<dbReference type="InterPro" id="IPR014755">
    <property type="entry name" value="Cu-Rt/internalin_Ig-like"/>
</dbReference>
<dbReference type="SUPFAM" id="SSF81296">
    <property type="entry name" value="E set domains"/>
    <property type="match status" value="1"/>
</dbReference>
<comment type="caution">
    <text evidence="13">The sequence shown here is derived from an EMBL/GenBank/DDBJ whole genome shotgun (WGS) entry which is preliminary data.</text>
</comment>
<keyword evidence="6 10" id="KW-1133">Transmembrane helix</keyword>
<keyword evidence="8 10" id="KW-0472">Membrane</keyword>
<evidence type="ECO:0000256" key="6">
    <source>
        <dbReference type="ARBA" id="ARBA00022989"/>
    </source>
</evidence>
<evidence type="ECO:0000259" key="12">
    <source>
        <dbReference type="Pfam" id="PF05425"/>
    </source>
</evidence>
<dbReference type="AlphaFoldDB" id="A0A4Q9DH21"/>
<evidence type="ECO:0000256" key="7">
    <source>
        <dbReference type="ARBA" id="ARBA00023008"/>
    </source>
</evidence>
<dbReference type="Gene3D" id="2.60.40.1220">
    <property type="match status" value="1"/>
</dbReference>
<dbReference type="Pfam" id="PF05425">
    <property type="entry name" value="CopD"/>
    <property type="match status" value="1"/>
</dbReference>
<feature type="compositionally biased region" description="Polar residues" evidence="9">
    <location>
        <begin position="238"/>
        <end position="247"/>
    </location>
</feature>
<evidence type="ECO:0000256" key="9">
    <source>
        <dbReference type="SAM" id="MobiDB-lite"/>
    </source>
</evidence>
<feature type="transmembrane region" description="Helical" evidence="10">
    <location>
        <begin position="400"/>
        <end position="420"/>
    </location>
</feature>
<dbReference type="GO" id="GO:0046688">
    <property type="term" value="P:response to copper ion"/>
    <property type="evidence" value="ECO:0007669"/>
    <property type="project" value="InterPro"/>
</dbReference>
<feature type="region of interest" description="Disordered" evidence="9">
    <location>
        <begin position="157"/>
        <end position="208"/>
    </location>
</feature>
<dbReference type="InterPro" id="IPR032694">
    <property type="entry name" value="CopC/D"/>
</dbReference>
<dbReference type="OrthoDB" id="2353937at2"/>
<name>A0A4Q9DH21_9BACL</name>
<feature type="transmembrane region" description="Helical" evidence="10">
    <location>
        <begin position="551"/>
        <end position="573"/>
    </location>
</feature>
<feature type="compositionally biased region" description="Polar residues" evidence="9">
    <location>
        <begin position="174"/>
        <end position="204"/>
    </location>
</feature>
<evidence type="ECO:0000256" key="4">
    <source>
        <dbReference type="ARBA" id="ARBA00022723"/>
    </source>
</evidence>
<keyword evidence="4" id="KW-0479">Metal-binding</keyword>
<comment type="subcellular location">
    <subcellularLocation>
        <location evidence="1">Cell membrane</location>
        <topology evidence="1">Multi-pass membrane protein</topology>
    </subcellularLocation>
</comment>
<keyword evidence="2" id="KW-1003">Cell membrane</keyword>
<evidence type="ECO:0000313" key="14">
    <source>
        <dbReference type="Proteomes" id="UP000293142"/>
    </source>
</evidence>
<organism evidence="13 14">
    <name type="scientific">Paenibacillus thalictri</name>
    <dbReference type="NCBI Taxonomy" id="2527873"/>
    <lineage>
        <taxon>Bacteria</taxon>
        <taxon>Bacillati</taxon>
        <taxon>Bacillota</taxon>
        <taxon>Bacilli</taxon>
        <taxon>Bacillales</taxon>
        <taxon>Paenibacillaceae</taxon>
        <taxon>Paenibacillus</taxon>
    </lineage>
</organism>
<feature type="compositionally biased region" description="Basic and acidic residues" evidence="9">
    <location>
        <begin position="248"/>
        <end position="261"/>
    </location>
</feature>
<keyword evidence="7" id="KW-0186">Copper</keyword>
<protein>
    <recommendedName>
        <fullName evidence="15">Copper resistance protein CopC</fullName>
    </recommendedName>
</protein>
<dbReference type="Proteomes" id="UP000293142">
    <property type="component" value="Unassembled WGS sequence"/>
</dbReference>
<dbReference type="GO" id="GO:0006825">
    <property type="term" value="P:copper ion transport"/>
    <property type="evidence" value="ECO:0007669"/>
    <property type="project" value="InterPro"/>
</dbReference>
<evidence type="ECO:0000256" key="10">
    <source>
        <dbReference type="SAM" id="Phobius"/>
    </source>
</evidence>
<accession>A0A4Q9DH21</accession>
<dbReference type="InterPro" id="IPR007348">
    <property type="entry name" value="CopC_dom"/>
</dbReference>
<keyword evidence="14" id="KW-1185">Reference proteome</keyword>
<dbReference type="InterPro" id="IPR008457">
    <property type="entry name" value="Cu-R_CopD_dom"/>
</dbReference>
<dbReference type="PANTHER" id="PTHR34820">
    <property type="entry name" value="INNER MEMBRANE PROTEIN YEBZ"/>
    <property type="match status" value="1"/>
</dbReference>
<feature type="transmembrane region" description="Helical" evidence="10">
    <location>
        <begin position="631"/>
        <end position="648"/>
    </location>
</feature>
<feature type="compositionally biased region" description="Basic and acidic residues" evidence="9">
    <location>
        <begin position="339"/>
        <end position="349"/>
    </location>
</feature>
<dbReference type="Pfam" id="PF04234">
    <property type="entry name" value="CopC"/>
    <property type="match status" value="1"/>
</dbReference>
<evidence type="ECO:0000259" key="11">
    <source>
        <dbReference type="Pfam" id="PF04234"/>
    </source>
</evidence>
<feature type="domain" description="Copper resistance protein D" evidence="12">
    <location>
        <begin position="544"/>
        <end position="648"/>
    </location>
</feature>
<evidence type="ECO:0000256" key="5">
    <source>
        <dbReference type="ARBA" id="ARBA00022729"/>
    </source>
</evidence>
<reference evidence="13 14" key="1">
    <citation type="submission" date="2019-02" db="EMBL/GenBank/DDBJ databases">
        <title>Paenibacillus sp. nov., isolated from surface-sterilized tissue of Thalictrum simplex L.</title>
        <authorList>
            <person name="Tuo L."/>
        </authorList>
    </citation>
    <scope>NUCLEOTIDE SEQUENCE [LARGE SCALE GENOMIC DNA]</scope>
    <source>
        <strain evidence="13 14">N2SHLJ1</strain>
    </source>
</reference>
<evidence type="ECO:0000256" key="8">
    <source>
        <dbReference type="ARBA" id="ARBA00023136"/>
    </source>
</evidence>
<evidence type="ECO:0000256" key="3">
    <source>
        <dbReference type="ARBA" id="ARBA00022692"/>
    </source>
</evidence>
<evidence type="ECO:0000313" key="13">
    <source>
        <dbReference type="EMBL" id="TBL69919.1"/>
    </source>
</evidence>
<feature type="compositionally biased region" description="Low complexity" evidence="9">
    <location>
        <begin position="301"/>
        <end position="319"/>
    </location>
</feature>
<feature type="transmembrane region" description="Helical" evidence="10">
    <location>
        <begin position="358"/>
        <end position="379"/>
    </location>
</feature>
<evidence type="ECO:0000256" key="1">
    <source>
        <dbReference type="ARBA" id="ARBA00004651"/>
    </source>
</evidence>
<evidence type="ECO:0000256" key="2">
    <source>
        <dbReference type="ARBA" id="ARBA00022475"/>
    </source>
</evidence>
<keyword evidence="5" id="KW-0732">Signal</keyword>
<dbReference type="GO" id="GO:0005886">
    <property type="term" value="C:plasma membrane"/>
    <property type="evidence" value="ECO:0007669"/>
    <property type="project" value="UniProtKB-SubCell"/>
</dbReference>
<feature type="region of interest" description="Disordered" evidence="9">
    <location>
        <begin position="235"/>
        <end position="349"/>
    </location>
</feature>
<dbReference type="GO" id="GO:0042597">
    <property type="term" value="C:periplasmic space"/>
    <property type="evidence" value="ECO:0007669"/>
    <property type="project" value="InterPro"/>
</dbReference>
<feature type="transmembrane region" description="Helical" evidence="10">
    <location>
        <begin position="585"/>
        <end position="603"/>
    </location>
</feature>
<dbReference type="EMBL" id="SIRE01000035">
    <property type="protein sequence ID" value="TBL69919.1"/>
    <property type="molecule type" value="Genomic_DNA"/>
</dbReference>
<feature type="domain" description="CopC" evidence="11">
    <location>
        <begin position="50"/>
        <end position="142"/>
    </location>
</feature>